<feature type="compositionally biased region" description="Basic and acidic residues" evidence="1">
    <location>
        <begin position="1013"/>
        <end position="1023"/>
    </location>
</feature>
<feature type="domain" description="DUF7913" evidence="2">
    <location>
        <begin position="31"/>
        <end position="137"/>
    </location>
</feature>
<evidence type="ECO:0000313" key="4">
    <source>
        <dbReference type="EMBL" id="KAH0913573.1"/>
    </source>
</evidence>
<dbReference type="EMBL" id="JAGKQM010000009">
    <property type="protein sequence ID" value="KAH0913573.1"/>
    <property type="molecule type" value="Genomic_DNA"/>
</dbReference>
<dbReference type="Proteomes" id="UP000824890">
    <property type="component" value="Unassembled WGS sequence"/>
</dbReference>
<feature type="domain" description="DUF7915" evidence="3">
    <location>
        <begin position="782"/>
        <end position="893"/>
    </location>
</feature>
<reference evidence="4 5" key="1">
    <citation type="submission" date="2021-05" db="EMBL/GenBank/DDBJ databases">
        <title>Genome Assembly of Synthetic Allotetraploid Brassica napus Reveals Homoeologous Exchanges between Subgenomes.</title>
        <authorList>
            <person name="Davis J.T."/>
        </authorList>
    </citation>
    <scope>NUCLEOTIDE SEQUENCE [LARGE SCALE GENOMIC DNA]</scope>
    <source>
        <strain evidence="5">cv. Da-Ae</strain>
        <tissue evidence="4">Seedling</tissue>
    </source>
</reference>
<sequence length="1223" mass="137562">MHETAIREISLQSLKGFPFPIMEEADCSLPACPTEDAIRALLENLVDPLLPLKPSPSDVPSKALRESVAKQVHAVVLLYNYYHRREHPHLERLPFESFRSLTTVMRPALLPHFKESGEDGVLEKVIVDACSLSMSLDESSDFSTLKKWPIKKVAVLLVDSKKTCCYLQHSSITQGVWSLLEKPIECQSEEATFQKAAFAAVKEATGIDHKDIVILERHLVHSLSEEKTTTQFYIMKCTSEDNFPGEFPVEEALNCMQGPLFDKSFSEWSTNSIVEYFHVLPYANLIADWFSRREDAEFVIEKEAKAVCDEMESNGKADESDICTTEDAVRALLENLVDPLLPLRPSPTDVPSMALRESVAKQVRAVVVLYNYYHRREHPHLECLSFETFRSLTTVVKPALLPHFKESGDGVVFLEKVIVDACSLSMSLVASSDFSSLKKWPIKKVSVLLVDSKKTCCYLQHSSITQGVWSLLEKAIEREKAAAAEGQSEEAIFQKVAFSAIREATGINHKDVVILERHLVHSLSEEKTTAKFYIMKCTSQDKFSGEFPVGEALKCMQGPLFEKSFSEWSTNSIVEYFHVLPYANLIADWFSRREDAEFVIEKEVETVCDEIESNGKADESDVCHTGDAIRALLENLVDPLLPPKPSPTDVPSKAVREAVAKQVHAVVLLYNYYHRREHPHLECLSFDSFRSLTTVMRPALLPHFTDSGEDGVLEQTIFLEKVIVDACSLSMSLDASSDFSSLKKWPIKKVAVLLVDSKKTCCYLQHSSITQGVWSLLEKAAAAEGQNEEAIFQKVAFAAIKEATGINHKDVVILERHLVPSLSEEKTTAQFYIMKCTSQDKFSGEFPVEEALKCMQGPLFEKSFSVSEWSTSFVVEYFHVLPYASLITDWFSRRKDTEFVIEKEAEAVFDENGKADESDIFDTPGRGGDNATSKRSNDTNARNDASRSSPKARKKVAPKFYSRNLRGRTVPAVEPQVETVVALKANNADNEMSPCKDNGERGGMEVGSGSNYQRERDNQRKKAVTDKLKSILKLNNASPVSAHDSNLNLEELQTTLLSRASSLSETALKVLHCKRDKLTLQQRDIEDEIAECDKLIKNVKGNWELQLETILECCNEAYPRRSLQESQSNKRVKLSEPLPFTKSMCQKLDDLCLENNWVLPTYRVSSTDGGYEAEVRIKETRFAHTICGDEKSDAEEARESAAACLLRRLQHNTRQQPSTSRHD</sequence>
<evidence type="ECO:0008006" key="6">
    <source>
        <dbReference type="Google" id="ProtNLM"/>
    </source>
</evidence>
<organism evidence="4 5">
    <name type="scientific">Brassica napus</name>
    <name type="common">Rape</name>
    <dbReference type="NCBI Taxonomy" id="3708"/>
    <lineage>
        <taxon>Eukaryota</taxon>
        <taxon>Viridiplantae</taxon>
        <taxon>Streptophyta</taxon>
        <taxon>Embryophyta</taxon>
        <taxon>Tracheophyta</taxon>
        <taxon>Spermatophyta</taxon>
        <taxon>Magnoliopsida</taxon>
        <taxon>eudicotyledons</taxon>
        <taxon>Gunneridae</taxon>
        <taxon>Pentapetalae</taxon>
        <taxon>rosids</taxon>
        <taxon>malvids</taxon>
        <taxon>Brassicales</taxon>
        <taxon>Brassicaceae</taxon>
        <taxon>Brassiceae</taxon>
        <taxon>Brassica</taxon>
    </lineage>
</organism>
<comment type="caution">
    <text evidence="4">The sequence shown here is derived from an EMBL/GenBank/DDBJ whole genome shotgun (WGS) entry which is preliminary data.</text>
</comment>
<dbReference type="PANTHER" id="PTHR33913:SF1">
    <property type="entry name" value="DRBM DOMAIN-CONTAINING PROTEIN"/>
    <property type="match status" value="1"/>
</dbReference>
<feature type="domain" description="DUF7915" evidence="3">
    <location>
        <begin position="186"/>
        <end position="292"/>
    </location>
</feature>
<dbReference type="Gene3D" id="3.30.160.20">
    <property type="match status" value="1"/>
</dbReference>
<proteinExistence type="predicted"/>
<dbReference type="InterPro" id="IPR057235">
    <property type="entry name" value="DUF7913"/>
</dbReference>
<gene>
    <name evidence="4" type="ORF">HID58_036894</name>
</gene>
<dbReference type="InterPro" id="IPR057237">
    <property type="entry name" value="DUF7915"/>
</dbReference>
<evidence type="ECO:0000256" key="1">
    <source>
        <dbReference type="SAM" id="MobiDB-lite"/>
    </source>
</evidence>
<dbReference type="Pfam" id="PF25502">
    <property type="entry name" value="DUF7915"/>
    <property type="match status" value="3"/>
</dbReference>
<accession>A0ABQ8C961</accession>
<dbReference type="Pfam" id="PF25500">
    <property type="entry name" value="DUF7913"/>
    <property type="match status" value="3"/>
</dbReference>
<evidence type="ECO:0000313" key="5">
    <source>
        <dbReference type="Proteomes" id="UP000824890"/>
    </source>
</evidence>
<feature type="compositionally biased region" description="Polar residues" evidence="1">
    <location>
        <begin position="930"/>
        <end position="949"/>
    </location>
</feature>
<evidence type="ECO:0000259" key="3">
    <source>
        <dbReference type="Pfam" id="PF25502"/>
    </source>
</evidence>
<feature type="domain" description="DUF7913" evidence="2">
    <location>
        <begin position="322"/>
        <end position="428"/>
    </location>
</feature>
<evidence type="ECO:0000259" key="2">
    <source>
        <dbReference type="Pfam" id="PF25500"/>
    </source>
</evidence>
<dbReference type="SUPFAM" id="SSF54768">
    <property type="entry name" value="dsRNA-binding domain-like"/>
    <property type="match status" value="1"/>
</dbReference>
<feature type="domain" description="DUF7913" evidence="2">
    <location>
        <begin position="621"/>
        <end position="734"/>
    </location>
</feature>
<feature type="domain" description="DUF7915" evidence="3">
    <location>
        <begin position="471"/>
        <end position="592"/>
    </location>
</feature>
<dbReference type="PANTHER" id="PTHR33913">
    <property type="entry name" value="ALEURONE LAYER MORPHOGENESIS PROTEIN"/>
    <property type="match status" value="1"/>
</dbReference>
<feature type="region of interest" description="Disordered" evidence="1">
    <location>
        <begin position="989"/>
        <end position="1023"/>
    </location>
</feature>
<feature type="region of interest" description="Disordered" evidence="1">
    <location>
        <begin position="912"/>
        <end position="960"/>
    </location>
</feature>
<name>A0ABQ8C961_BRANA</name>
<keyword evidence="5" id="KW-1185">Reference proteome</keyword>
<protein>
    <recommendedName>
        <fullName evidence="6">DRBM domain-containing protein</fullName>
    </recommendedName>
</protein>